<dbReference type="GO" id="GO:0005524">
    <property type="term" value="F:ATP binding"/>
    <property type="evidence" value="ECO:0007669"/>
    <property type="project" value="InterPro"/>
</dbReference>
<dbReference type="SUPFAM" id="SSF52540">
    <property type="entry name" value="P-loop containing nucleoside triphosphate hydrolases"/>
    <property type="match status" value="1"/>
</dbReference>
<name>X1FEA5_9ZZZZ</name>
<dbReference type="EMBL" id="BARU01001581">
    <property type="protein sequence ID" value="GAH19073.1"/>
    <property type="molecule type" value="Genomic_DNA"/>
</dbReference>
<dbReference type="Gene3D" id="3.40.50.300">
    <property type="entry name" value="P-loop containing nucleotide triphosphate hydrolases"/>
    <property type="match status" value="1"/>
</dbReference>
<organism evidence="2">
    <name type="scientific">marine sediment metagenome</name>
    <dbReference type="NCBI Taxonomy" id="412755"/>
    <lineage>
        <taxon>unclassified sequences</taxon>
        <taxon>metagenomes</taxon>
        <taxon>ecological metagenomes</taxon>
    </lineage>
</organism>
<dbReference type="InterPro" id="IPR039421">
    <property type="entry name" value="Type_1_exporter"/>
</dbReference>
<reference evidence="2" key="1">
    <citation type="journal article" date="2014" name="Front. Microbiol.">
        <title>High frequency of phylogenetically diverse reductive dehalogenase-homologous genes in deep subseafloor sedimentary metagenomes.</title>
        <authorList>
            <person name="Kawai M."/>
            <person name="Futagami T."/>
            <person name="Toyoda A."/>
            <person name="Takaki Y."/>
            <person name="Nishi S."/>
            <person name="Hori S."/>
            <person name="Arai W."/>
            <person name="Tsubouchi T."/>
            <person name="Morono Y."/>
            <person name="Uchiyama I."/>
            <person name="Ito T."/>
            <person name="Fujiyama A."/>
            <person name="Inagaki F."/>
            <person name="Takami H."/>
        </authorList>
    </citation>
    <scope>NUCLEOTIDE SEQUENCE</scope>
    <source>
        <strain evidence="2">Expedition CK06-06</strain>
    </source>
</reference>
<feature type="domain" description="ABC transporter" evidence="1">
    <location>
        <begin position="2"/>
        <end position="31"/>
    </location>
</feature>
<accession>X1FEA5</accession>
<dbReference type="GO" id="GO:0015421">
    <property type="term" value="F:ABC-type oligopeptide transporter activity"/>
    <property type="evidence" value="ECO:0007669"/>
    <property type="project" value="TreeGrafter"/>
</dbReference>
<dbReference type="PANTHER" id="PTHR43394">
    <property type="entry name" value="ATP-DEPENDENT PERMEASE MDL1, MITOCHONDRIAL"/>
    <property type="match status" value="1"/>
</dbReference>
<comment type="caution">
    <text evidence="2">The sequence shown here is derived from an EMBL/GenBank/DDBJ whole genome shotgun (WGS) entry which is preliminary data.</text>
</comment>
<protein>
    <recommendedName>
        <fullName evidence="1">ABC transporter domain-containing protein</fullName>
    </recommendedName>
</protein>
<dbReference type="Pfam" id="PF00005">
    <property type="entry name" value="ABC_tran"/>
    <property type="match status" value="1"/>
</dbReference>
<sequence length="106" mass="12135">MKLSEGQAQRISIARAILRDPPILILDEATSSVDSETEILIQEALDRLKEEKTCIVIAHRLSTILRADRILFIENGQVIEEGNHQQLLERGGRYAHFYSLQFNNFD</sequence>
<dbReference type="InterPro" id="IPR003439">
    <property type="entry name" value="ABC_transporter-like_ATP-bd"/>
</dbReference>
<evidence type="ECO:0000259" key="1">
    <source>
        <dbReference type="Pfam" id="PF00005"/>
    </source>
</evidence>
<dbReference type="InterPro" id="IPR027417">
    <property type="entry name" value="P-loop_NTPase"/>
</dbReference>
<evidence type="ECO:0000313" key="2">
    <source>
        <dbReference type="EMBL" id="GAH19073.1"/>
    </source>
</evidence>
<dbReference type="PANTHER" id="PTHR43394:SF1">
    <property type="entry name" value="ATP-BINDING CASSETTE SUB-FAMILY B MEMBER 10, MITOCHONDRIAL"/>
    <property type="match status" value="1"/>
</dbReference>
<dbReference type="AlphaFoldDB" id="X1FEA5"/>
<dbReference type="GO" id="GO:0016887">
    <property type="term" value="F:ATP hydrolysis activity"/>
    <property type="evidence" value="ECO:0007669"/>
    <property type="project" value="InterPro"/>
</dbReference>
<proteinExistence type="predicted"/>
<gene>
    <name evidence="2" type="ORF">S03H2_04077</name>
</gene>